<protein>
    <submittedName>
        <fullName evidence="6">Transcriptional regulator Myc-A-like</fullName>
    </submittedName>
</protein>
<comment type="subunit">
    <text evidence="2">Efficient DNA binding requires dimerization with another bHLH protein.</text>
</comment>
<feature type="domain" description="BHLH" evidence="4">
    <location>
        <begin position="349"/>
        <end position="401"/>
    </location>
</feature>
<keyword evidence="5" id="KW-1185">Reference proteome</keyword>
<dbReference type="PRINTS" id="PR00044">
    <property type="entry name" value="LEUZIPPRMYC"/>
</dbReference>
<dbReference type="RefSeq" id="XP_013786972.1">
    <property type="nucleotide sequence ID" value="XM_013931518.2"/>
</dbReference>
<dbReference type="PROSITE" id="PS50888">
    <property type="entry name" value="BHLH"/>
    <property type="match status" value="1"/>
</dbReference>
<evidence type="ECO:0000313" key="6">
    <source>
        <dbReference type="RefSeq" id="XP_013786972.1"/>
    </source>
</evidence>
<dbReference type="GeneID" id="106470940"/>
<feature type="region of interest" description="Disordered" evidence="3">
    <location>
        <begin position="255"/>
        <end position="278"/>
    </location>
</feature>
<evidence type="ECO:0000256" key="2">
    <source>
        <dbReference type="PIRNR" id="PIRNR001705"/>
    </source>
</evidence>
<comment type="subcellular location">
    <subcellularLocation>
        <location evidence="2">Nucleus</location>
    </subcellularLocation>
</comment>
<dbReference type="SMART" id="SM00353">
    <property type="entry name" value="HLH"/>
    <property type="match status" value="1"/>
</dbReference>
<reference evidence="6" key="1">
    <citation type="submission" date="2025-08" db="UniProtKB">
        <authorList>
            <consortium name="RefSeq"/>
        </authorList>
    </citation>
    <scope>IDENTIFICATION</scope>
    <source>
        <tissue evidence="6">Muscle</tissue>
    </source>
</reference>
<feature type="compositionally biased region" description="Polar residues" evidence="3">
    <location>
        <begin position="175"/>
        <end position="207"/>
    </location>
</feature>
<feature type="compositionally biased region" description="Basic and acidic residues" evidence="3">
    <location>
        <begin position="346"/>
        <end position="358"/>
    </location>
</feature>
<gene>
    <name evidence="6" type="primary">LOC106470940</name>
</gene>
<dbReference type="InterPro" id="IPR011598">
    <property type="entry name" value="bHLH_dom"/>
</dbReference>
<keyword evidence="1 2" id="KW-0238">DNA-binding</keyword>
<evidence type="ECO:0000313" key="5">
    <source>
        <dbReference type="Proteomes" id="UP000694941"/>
    </source>
</evidence>
<keyword evidence="2" id="KW-0539">Nucleus</keyword>
<dbReference type="Pfam" id="PF01056">
    <property type="entry name" value="Myc_N"/>
    <property type="match status" value="1"/>
</dbReference>
<dbReference type="PANTHER" id="PTHR45851">
    <property type="entry name" value="MYC PROTO-ONCOGENE"/>
    <property type="match status" value="1"/>
</dbReference>
<dbReference type="Pfam" id="PF00010">
    <property type="entry name" value="HLH"/>
    <property type="match status" value="1"/>
</dbReference>
<evidence type="ECO:0000256" key="3">
    <source>
        <dbReference type="SAM" id="MobiDB-lite"/>
    </source>
</evidence>
<evidence type="ECO:0000259" key="4">
    <source>
        <dbReference type="PROSITE" id="PS50888"/>
    </source>
</evidence>
<organism evidence="5 6">
    <name type="scientific">Limulus polyphemus</name>
    <name type="common">Atlantic horseshoe crab</name>
    <dbReference type="NCBI Taxonomy" id="6850"/>
    <lineage>
        <taxon>Eukaryota</taxon>
        <taxon>Metazoa</taxon>
        <taxon>Ecdysozoa</taxon>
        <taxon>Arthropoda</taxon>
        <taxon>Chelicerata</taxon>
        <taxon>Merostomata</taxon>
        <taxon>Xiphosura</taxon>
        <taxon>Limulidae</taxon>
        <taxon>Limulus</taxon>
    </lineage>
</organism>
<name>A0ABM1BR04_LIMPO</name>
<dbReference type="Gene3D" id="4.10.280.10">
    <property type="entry name" value="Helix-loop-helix DNA-binding domain"/>
    <property type="match status" value="1"/>
</dbReference>
<dbReference type="PIRSF" id="PIRSF001705">
    <property type="entry name" value="Myc_protein"/>
    <property type="match status" value="1"/>
</dbReference>
<proteinExistence type="predicted"/>
<sequence>MSELRLTIKIEAMGSRDVFPKSCTEPCAIPYFMEEGFGYLSTYSEFYNTPAPSENIWKKFDLPNSPHSPELVLYEDCHLPSNVREHLQLESDLLDSDFEPSRNIAHLDFSVLSCWPRQMGSAAVKDGLKVELMHDCMWSGLCTDDCKQKEKEKIATSGFTSRTFPPISPSPFTSLSATTDSQSLAEDSSTVLPRGSSPLSNDHSYNRPYLQTQNNCYKTNKLRHFDSTSNRADVENYDSDTPSDFDKEVDVVTIEESPAKPKKKGLLKRSEHSNPRASPYSIEDEKLVVRKAVTLVVLPCDNSALCVAIGRNQPSRTQRLKHSKFEINKSRTRGSCSSPSSPDSEDPLRVRKEHNSMERKRRNDLRFAFQILKENVPDLKDNPKAPKVMILKKSAAYIYQLTKTSQLLDQTLKAEAKKELKLQRKLRQLQNSARGFWHN</sequence>
<dbReference type="InterPro" id="IPR050433">
    <property type="entry name" value="Myc_transcription_factors"/>
</dbReference>
<dbReference type="InterPro" id="IPR002418">
    <property type="entry name" value="Tscrpt_reg_Myc"/>
</dbReference>
<feature type="compositionally biased region" description="Low complexity" evidence="3">
    <location>
        <begin position="159"/>
        <end position="174"/>
    </location>
</feature>
<dbReference type="InterPro" id="IPR012682">
    <property type="entry name" value="Tscrpt_reg_Myc_N"/>
</dbReference>
<dbReference type="CDD" id="cd11400">
    <property type="entry name" value="bHLHzip_Myc"/>
    <property type="match status" value="1"/>
</dbReference>
<evidence type="ECO:0000256" key="1">
    <source>
        <dbReference type="ARBA" id="ARBA00023125"/>
    </source>
</evidence>
<accession>A0ABM1BR04</accession>
<dbReference type="SUPFAM" id="SSF47459">
    <property type="entry name" value="HLH, helix-loop-helix DNA-binding domain"/>
    <property type="match status" value="1"/>
</dbReference>
<dbReference type="InterPro" id="IPR036638">
    <property type="entry name" value="HLH_DNA-bd_sf"/>
</dbReference>
<feature type="region of interest" description="Disordered" evidence="3">
    <location>
        <begin position="317"/>
        <end position="359"/>
    </location>
</feature>
<dbReference type="Proteomes" id="UP000694941">
    <property type="component" value="Unplaced"/>
</dbReference>
<feature type="region of interest" description="Disordered" evidence="3">
    <location>
        <begin position="157"/>
        <end position="207"/>
    </location>
</feature>